<evidence type="ECO:0000256" key="3">
    <source>
        <dbReference type="ARBA" id="ARBA00023125"/>
    </source>
</evidence>
<dbReference type="Proteomes" id="UP000438196">
    <property type="component" value="Unassembled WGS sequence"/>
</dbReference>
<keyword evidence="4" id="KW-0804">Transcription</keyword>
<dbReference type="SUPFAM" id="SSF53850">
    <property type="entry name" value="Periplasmic binding protein-like II"/>
    <property type="match status" value="1"/>
</dbReference>
<dbReference type="Pfam" id="PF03466">
    <property type="entry name" value="LysR_substrate"/>
    <property type="match status" value="1"/>
</dbReference>
<dbReference type="InterPro" id="IPR005119">
    <property type="entry name" value="LysR_subst-bd"/>
</dbReference>
<dbReference type="InterPro" id="IPR036390">
    <property type="entry name" value="WH_DNA-bd_sf"/>
</dbReference>
<protein>
    <submittedName>
        <fullName evidence="6">LysR family transcriptional regulator</fullName>
    </submittedName>
</protein>
<feature type="domain" description="HTH lysR-type" evidence="5">
    <location>
        <begin position="1"/>
        <end position="59"/>
    </location>
</feature>
<keyword evidence="2" id="KW-0805">Transcription regulation</keyword>
<dbReference type="InterPro" id="IPR058163">
    <property type="entry name" value="LysR-type_TF_proteobact-type"/>
</dbReference>
<dbReference type="SUPFAM" id="SSF46785">
    <property type="entry name" value="Winged helix' DNA-binding domain"/>
    <property type="match status" value="1"/>
</dbReference>
<evidence type="ECO:0000259" key="5">
    <source>
        <dbReference type="PROSITE" id="PS50931"/>
    </source>
</evidence>
<comment type="caution">
    <text evidence="6">The sequence shown here is derived from an EMBL/GenBank/DDBJ whole genome shotgun (WGS) entry which is preliminary data.</text>
</comment>
<name>A0A6I3WCR6_9PSED</name>
<gene>
    <name evidence="6" type="ORF">GNF76_15170</name>
</gene>
<proteinExistence type="inferred from homology"/>
<evidence type="ECO:0000256" key="4">
    <source>
        <dbReference type="ARBA" id="ARBA00023163"/>
    </source>
</evidence>
<keyword evidence="3" id="KW-0238">DNA-binding</keyword>
<dbReference type="InterPro" id="IPR036388">
    <property type="entry name" value="WH-like_DNA-bd_sf"/>
</dbReference>
<reference evidence="6 7" key="1">
    <citation type="submission" date="2019-11" db="EMBL/GenBank/DDBJ databases">
        <title>Pseudomonas karstica sp. nov. and Pseudomonas spelaei sp. nov. from karst caves.</title>
        <authorList>
            <person name="Zeman M."/>
        </authorList>
    </citation>
    <scope>NUCLEOTIDE SEQUENCE [LARGE SCALE GENOMIC DNA]</scope>
    <source>
        <strain evidence="6 7">CCM 7893</strain>
    </source>
</reference>
<dbReference type="PANTHER" id="PTHR30537">
    <property type="entry name" value="HTH-TYPE TRANSCRIPTIONAL REGULATOR"/>
    <property type="match status" value="1"/>
</dbReference>
<organism evidence="6 7">
    <name type="scientific">Pseudomonas spelaei</name>
    <dbReference type="NCBI Taxonomy" id="1055469"/>
    <lineage>
        <taxon>Bacteria</taxon>
        <taxon>Pseudomonadati</taxon>
        <taxon>Pseudomonadota</taxon>
        <taxon>Gammaproteobacteria</taxon>
        <taxon>Pseudomonadales</taxon>
        <taxon>Pseudomonadaceae</taxon>
        <taxon>Pseudomonas</taxon>
    </lineage>
</organism>
<dbReference type="FunFam" id="3.40.190.290:FF:000001">
    <property type="entry name" value="Transcriptional regulator, LysR family"/>
    <property type="match status" value="1"/>
</dbReference>
<dbReference type="GO" id="GO:0003700">
    <property type="term" value="F:DNA-binding transcription factor activity"/>
    <property type="evidence" value="ECO:0007669"/>
    <property type="project" value="InterPro"/>
</dbReference>
<dbReference type="PANTHER" id="PTHR30537:SF5">
    <property type="entry name" value="HTH-TYPE TRANSCRIPTIONAL ACTIVATOR TTDR-RELATED"/>
    <property type="match status" value="1"/>
</dbReference>
<dbReference type="PROSITE" id="PS50931">
    <property type="entry name" value="HTH_LYSR"/>
    <property type="match status" value="1"/>
</dbReference>
<accession>A0A6I3WCR6</accession>
<evidence type="ECO:0000313" key="7">
    <source>
        <dbReference type="Proteomes" id="UP000438196"/>
    </source>
</evidence>
<comment type="similarity">
    <text evidence="1">Belongs to the LysR transcriptional regulatory family.</text>
</comment>
<dbReference type="RefSeq" id="WP_155583959.1">
    <property type="nucleotide sequence ID" value="NZ_JBHSTH010000007.1"/>
</dbReference>
<dbReference type="EMBL" id="WNNK01000011">
    <property type="protein sequence ID" value="MUF05694.1"/>
    <property type="molecule type" value="Genomic_DNA"/>
</dbReference>
<dbReference type="InterPro" id="IPR000847">
    <property type="entry name" value="LysR_HTH_N"/>
</dbReference>
<dbReference type="GO" id="GO:0003677">
    <property type="term" value="F:DNA binding"/>
    <property type="evidence" value="ECO:0007669"/>
    <property type="project" value="UniProtKB-KW"/>
</dbReference>
<dbReference type="CDD" id="cd08422">
    <property type="entry name" value="PBP2_CrgA_like"/>
    <property type="match status" value="1"/>
</dbReference>
<dbReference type="Gene3D" id="3.40.190.290">
    <property type="match status" value="1"/>
</dbReference>
<dbReference type="FunFam" id="1.10.10.10:FF:000001">
    <property type="entry name" value="LysR family transcriptional regulator"/>
    <property type="match status" value="1"/>
</dbReference>
<dbReference type="Pfam" id="PF00126">
    <property type="entry name" value="HTH_1"/>
    <property type="match status" value="1"/>
</dbReference>
<sequence>MNPFEDMRLFCQVMESGSFTAAAEQLGLSKQFVSRRLIQLEERLGVRLLNRSTRRLDVTPLGQSYYESALRLLSEVEQVEQGIAGQNSEPRGTIRLSAPLSFAMAHLGSLLPPFLQRHPHVSAEVDLSDRPVDLISEGYDLVLRIGTLEDSTLIARRIASVQRVYCASPDYLAAHGTPLTPEDLALHQCLPYGHSRQVQWRFQTKGKPLTLNVSGRMRVNNGELLRDAAVAGLGITYLPTFIVAQALEQGQLVSVLEDFAPEPLTLSAVYPQHRQSSRPVQALVEYLRESLAGGC</sequence>
<evidence type="ECO:0000256" key="1">
    <source>
        <dbReference type="ARBA" id="ARBA00009437"/>
    </source>
</evidence>
<keyword evidence="7" id="KW-1185">Reference proteome</keyword>
<evidence type="ECO:0000313" key="6">
    <source>
        <dbReference type="EMBL" id="MUF05694.1"/>
    </source>
</evidence>
<dbReference type="Gene3D" id="1.10.10.10">
    <property type="entry name" value="Winged helix-like DNA-binding domain superfamily/Winged helix DNA-binding domain"/>
    <property type="match status" value="1"/>
</dbReference>
<dbReference type="OrthoDB" id="9786526at2"/>
<dbReference type="AlphaFoldDB" id="A0A6I3WCR6"/>
<evidence type="ECO:0000256" key="2">
    <source>
        <dbReference type="ARBA" id="ARBA00023015"/>
    </source>
</evidence>